<dbReference type="InterPro" id="IPR012338">
    <property type="entry name" value="Beta-lactam/transpept-like"/>
</dbReference>
<dbReference type="InterPro" id="IPR050515">
    <property type="entry name" value="Beta-lactam/transpept"/>
</dbReference>
<keyword evidence="7" id="KW-0131">Cell cycle</keyword>
<keyword evidence="2" id="KW-0645">Protease</keyword>
<dbReference type="InterPro" id="IPR036138">
    <property type="entry name" value="PBP_dimer_sf"/>
</dbReference>
<evidence type="ECO:0000259" key="5">
    <source>
        <dbReference type="Pfam" id="PF00905"/>
    </source>
</evidence>
<keyword evidence="7" id="KW-0132">Cell division</keyword>
<dbReference type="InterPro" id="IPR001460">
    <property type="entry name" value="PCN-bd_Tpept"/>
</dbReference>
<evidence type="ECO:0000259" key="6">
    <source>
        <dbReference type="Pfam" id="PF03717"/>
    </source>
</evidence>
<dbReference type="Gene3D" id="3.40.710.10">
    <property type="entry name" value="DD-peptidase/beta-lactamase superfamily"/>
    <property type="match status" value="1"/>
</dbReference>
<dbReference type="GO" id="GO:0008658">
    <property type="term" value="F:penicillin binding"/>
    <property type="evidence" value="ECO:0007669"/>
    <property type="project" value="InterPro"/>
</dbReference>
<keyword evidence="2" id="KW-0121">Carboxypeptidase</keyword>
<feature type="domain" description="Penicillin-binding protein transpeptidase" evidence="5">
    <location>
        <begin position="254"/>
        <end position="551"/>
    </location>
</feature>
<proteinExistence type="predicted"/>
<evidence type="ECO:0000313" key="8">
    <source>
        <dbReference type="Proteomes" id="UP000581135"/>
    </source>
</evidence>
<keyword evidence="8" id="KW-1185">Reference proteome</keyword>
<keyword evidence="4" id="KW-0812">Transmembrane</keyword>
<accession>A0A839SQU1</accession>
<dbReference type="InterPro" id="IPR005311">
    <property type="entry name" value="PBP_dimer"/>
</dbReference>
<sequence>MIPRLFRRSASITVSPCPPLGLDMQTGRQPNVVLGSRRKQSIDVGRTRLIVAASIFAFAFVIVSVRLVELAVFKPGQEPHVASTSDAERLETGRADIVDRNGIVLATTLPAASLYANARQIDNPKRVAAQLSAVLVDVSEPRLERLLSSDRAFVYLKRDLSPREQFEVNALGVPGLYFQKENKRVYPQGALTAQIVGFTDIDNRGLAGMEQAFDEVLRGRTEPLPLSVDLRVQHVLAEELGIAMNEFSAIGAAGVVLDVETGEVVAMASLPTFEPSEVGTASNDARFNRATLGTYEMGSVFKVFTAAMALDSGRVSITDSFDVSKPIRIARFTINDYKPKGRALSVPEILIYSSNIGTVHMVEQIGSEMQQQYLGALGLLEPISIELPEVGSPLVPLPWREINMMTVSYGHGLSVSPLQLAGAMATVVNGGIQKPMTLLRRPPNKPVGGERVLKAETSEKVRWLMRQVVVEGTGKFANAKGYRVGGKTGTSDKLRGGRYSDNARIASFVGAFPMDNPRYVVFAMVDEPKGLKRTYGYATGGWVAAPVVGNVVERIAPLLGVARRDLELPAPRELGPLLEAKADAGQTTH</sequence>
<dbReference type="PANTHER" id="PTHR30627:SF1">
    <property type="entry name" value="PEPTIDOGLYCAN D,D-TRANSPEPTIDASE FTSI"/>
    <property type="match status" value="1"/>
</dbReference>
<protein>
    <submittedName>
        <fullName evidence="7">Cell division protein FtsI (Penicillin-binding protein 3)</fullName>
    </submittedName>
</protein>
<feature type="domain" description="Penicillin-binding protein dimerisation" evidence="6">
    <location>
        <begin position="93"/>
        <end position="221"/>
    </location>
</feature>
<organism evidence="7 8">
    <name type="scientific">Limibacillus halophilus</name>
    <dbReference type="NCBI Taxonomy" id="1579333"/>
    <lineage>
        <taxon>Bacteria</taxon>
        <taxon>Pseudomonadati</taxon>
        <taxon>Pseudomonadota</taxon>
        <taxon>Alphaproteobacteria</taxon>
        <taxon>Rhodospirillales</taxon>
        <taxon>Rhodovibrionaceae</taxon>
        <taxon>Limibacillus</taxon>
    </lineage>
</organism>
<comment type="subcellular location">
    <subcellularLocation>
        <location evidence="1">Membrane</location>
    </subcellularLocation>
</comment>
<comment type="caution">
    <text evidence="7">The sequence shown here is derived from an EMBL/GenBank/DDBJ whole genome shotgun (WGS) entry which is preliminary data.</text>
</comment>
<dbReference type="Pfam" id="PF03717">
    <property type="entry name" value="PBP_dimer"/>
    <property type="match status" value="1"/>
</dbReference>
<keyword evidence="3 4" id="KW-0472">Membrane</keyword>
<evidence type="ECO:0000256" key="3">
    <source>
        <dbReference type="ARBA" id="ARBA00023136"/>
    </source>
</evidence>
<evidence type="ECO:0000256" key="4">
    <source>
        <dbReference type="SAM" id="Phobius"/>
    </source>
</evidence>
<dbReference type="Pfam" id="PF00905">
    <property type="entry name" value="Transpeptidase"/>
    <property type="match status" value="1"/>
</dbReference>
<feature type="transmembrane region" description="Helical" evidence="4">
    <location>
        <begin position="47"/>
        <end position="68"/>
    </location>
</feature>
<dbReference type="GO" id="GO:0071555">
    <property type="term" value="P:cell wall organization"/>
    <property type="evidence" value="ECO:0007669"/>
    <property type="project" value="TreeGrafter"/>
</dbReference>
<dbReference type="AlphaFoldDB" id="A0A839SQU1"/>
<reference evidence="7 8" key="1">
    <citation type="submission" date="2020-08" db="EMBL/GenBank/DDBJ databases">
        <title>Genomic Encyclopedia of Type Strains, Phase III (KMG-III): the genomes of soil and plant-associated and newly described type strains.</title>
        <authorList>
            <person name="Whitman W."/>
        </authorList>
    </citation>
    <scope>NUCLEOTIDE SEQUENCE [LARGE SCALE GENOMIC DNA]</scope>
    <source>
        <strain evidence="7 8">CECT 8803</strain>
    </source>
</reference>
<evidence type="ECO:0000256" key="1">
    <source>
        <dbReference type="ARBA" id="ARBA00004370"/>
    </source>
</evidence>
<dbReference type="GO" id="GO:0004180">
    <property type="term" value="F:carboxypeptidase activity"/>
    <property type="evidence" value="ECO:0007669"/>
    <property type="project" value="UniProtKB-KW"/>
</dbReference>
<dbReference type="SUPFAM" id="SSF56519">
    <property type="entry name" value="Penicillin binding protein dimerisation domain"/>
    <property type="match status" value="1"/>
</dbReference>
<evidence type="ECO:0000256" key="2">
    <source>
        <dbReference type="ARBA" id="ARBA00022645"/>
    </source>
</evidence>
<keyword evidence="4" id="KW-1133">Transmembrane helix</keyword>
<dbReference type="Proteomes" id="UP000581135">
    <property type="component" value="Unassembled WGS sequence"/>
</dbReference>
<dbReference type="Gene3D" id="3.90.1310.10">
    <property type="entry name" value="Penicillin-binding protein 2a (Domain 2)"/>
    <property type="match status" value="1"/>
</dbReference>
<dbReference type="SUPFAM" id="SSF56601">
    <property type="entry name" value="beta-lactamase/transpeptidase-like"/>
    <property type="match status" value="1"/>
</dbReference>
<gene>
    <name evidence="7" type="ORF">FHR98_001124</name>
</gene>
<evidence type="ECO:0000313" key="7">
    <source>
        <dbReference type="EMBL" id="MBB3064852.1"/>
    </source>
</evidence>
<dbReference type="RefSeq" id="WP_221205734.1">
    <property type="nucleotide sequence ID" value="NZ_JACHXA010000002.1"/>
</dbReference>
<name>A0A839SQU1_9PROT</name>
<keyword evidence="2" id="KW-0378">Hydrolase</keyword>
<dbReference type="GO" id="GO:0051301">
    <property type="term" value="P:cell division"/>
    <property type="evidence" value="ECO:0007669"/>
    <property type="project" value="UniProtKB-KW"/>
</dbReference>
<dbReference type="GO" id="GO:0005886">
    <property type="term" value="C:plasma membrane"/>
    <property type="evidence" value="ECO:0007669"/>
    <property type="project" value="TreeGrafter"/>
</dbReference>
<dbReference type="Gene3D" id="3.30.450.330">
    <property type="match status" value="1"/>
</dbReference>
<dbReference type="EMBL" id="JACHXA010000002">
    <property type="protein sequence ID" value="MBB3064852.1"/>
    <property type="molecule type" value="Genomic_DNA"/>
</dbReference>
<dbReference type="PANTHER" id="PTHR30627">
    <property type="entry name" value="PEPTIDOGLYCAN D,D-TRANSPEPTIDASE"/>
    <property type="match status" value="1"/>
</dbReference>